<dbReference type="AlphaFoldDB" id="A0A9Q9AXY6"/>
<keyword evidence="2" id="KW-1185">Reference proteome</keyword>
<evidence type="ECO:0000313" key="2">
    <source>
        <dbReference type="Proteomes" id="UP001056384"/>
    </source>
</evidence>
<organism evidence="1 2">
    <name type="scientific">Septoria linicola</name>
    <dbReference type="NCBI Taxonomy" id="215465"/>
    <lineage>
        <taxon>Eukaryota</taxon>
        <taxon>Fungi</taxon>
        <taxon>Dikarya</taxon>
        <taxon>Ascomycota</taxon>
        <taxon>Pezizomycotina</taxon>
        <taxon>Dothideomycetes</taxon>
        <taxon>Dothideomycetidae</taxon>
        <taxon>Mycosphaerellales</taxon>
        <taxon>Mycosphaerellaceae</taxon>
        <taxon>Septoria</taxon>
    </lineage>
</organism>
<reference evidence="1" key="1">
    <citation type="submission" date="2022-06" db="EMBL/GenBank/DDBJ databases">
        <title>Complete genome sequences of two strains of the flax pathogen Septoria linicola.</title>
        <authorList>
            <person name="Lapalu N."/>
            <person name="Simon A."/>
            <person name="Demenou B."/>
            <person name="Paumier D."/>
            <person name="Guillot M.-P."/>
            <person name="Gout L."/>
            <person name="Valade R."/>
        </authorList>
    </citation>
    <scope>NUCLEOTIDE SEQUENCE</scope>
    <source>
        <strain evidence="1">SE15195</strain>
    </source>
</reference>
<accession>A0A9Q9AXY6</accession>
<proteinExistence type="predicted"/>
<sequence length="189" mass="20878">MVSLAREVQPVRNARSDTDVVVHKTLLAFNHSAGYGMMAPECMILWDLIRNMPPPHLTTGFLSTVASHWREGGSLKFLQRTGKLGSACFAFYTVAMTHGYMIHDERWLDQLRRERDPVYDSTAFRITSITSTLAGGGLAAARVLPGKGRLLGIIGGAMAGNYASSIPFQGYIGFQSWIQEKTEQVATRR</sequence>
<name>A0A9Q9AXY6_9PEZI</name>
<dbReference type="Proteomes" id="UP001056384">
    <property type="component" value="Chromosome 6"/>
</dbReference>
<gene>
    <name evidence="1" type="ORF">Slin15195_G074370</name>
</gene>
<protein>
    <submittedName>
        <fullName evidence="1">Uncharacterized protein</fullName>
    </submittedName>
</protein>
<evidence type="ECO:0000313" key="1">
    <source>
        <dbReference type="EMBL" id="USW54118.1"/>
    </source>
</evidence>
<dbReference type="EMBL" id="CP099423">
    <property type="protein sequence ID" value="USW54118.1"/>
    <property type="molecule type" value="Genomic_DNA"/>
</dbReference>